<evidence type="ECO:0000256" key="12">
    <source>
        <dbReference type="ARBA" id="ARBA00022860"/>
    </source>
</evidence>
<dbReference type="FunFam" id="1.10.287.70:FF:000074">
    <property type="entry name" value="Transient receptor potential cation channel subfamily V member 1"/>
    <property type="match status" value="2"/>
</dbReference>
<keyword evidence="9" id="KW-0547">Nucleotide-binding</keyword>
<dbReference type="PROSITE" id="PS50088">
    <property type="entry name" value="ANK_REPEAT"/>
    <property type="match status" value="2"/>
</dbReference>
<evidence type="ECO:0000256" key="14">
    <source>
        <dbReference type="ARBA" id="ARBA00023043"/>
    </source>
</evidence>
<evidence type="ECO:0000256" key="16">
    <source>
        <dbReference type="ARBA" id="ARBA00023136"/>
    </source>
</evidence>
<evidence type="ECO:0000256" key="7">
    <source>
        <dbReference type="ARBA" id="ARBA00022723"/>
    </source>
</evidence>
<evidence type="ECO:0000313" key="23">
    <source>
        <dbReference type="Proteomes" id="UP001274896"/>
    </source>
</evidence>
<keyword evidence="7" id="KW-0479">Metal-binding</keyword>
<evidence type="ECO:0000256" key="10">
    <source>
        <dbReference type="ARBA" id="ARBA00022837"/>
    </source>
</evidence>
<protein>
    <recommendedName>
        <fullName evidence="21">Ion transport domain-containing protein</fullName>
    </recommendedName>
</protein>
<dbReference type="Pfam" id="PF12796">
    <property type="entry name" value="Ank_2"/>
    <property type="match status" value="2"/>
</dbReference>
<dbReference type="NCBIfam" id="TIGR00870">
    <property type="entry name" value="trp"/>
    <property type="match status" value="2"/>
</dbReference>
<feature type="transmembrane region" description="Helical" evidence="20">
    <location>
        <begin position="1379"/>
        <end position="1402"/>
    </location>
</feature>
<dbReference type="GO" id="GO:0005524">
    <property type="term" value="F:ATP binding"/>
    <property type="evidence" value="ECO:0007669"/>
    <property type="project" value="UniProtKB-KW"/>
</dbReference>
<keyword evidence="6 20" id="KW-0812">Transmembrane</keyword>
<comment type="subcellular location">
    <subcellularLocation>
        <location evidence="1">Cell membrane</location>
        <topology evidence="1">Multi-pass membrane protein</topology>
    </subcellularLocation>
</comment>
<dbReference type="SUPFAM" id="SSF48403">
    <property type="entry name" value="Ankyrin repeat"/>
    <property type="match status" value="2"/>
</dbReference>
<dbReference type="GO" id="GO:0005516">
    <property type="term" value="F:calmodulin binding"/>
    <property type="evidence" value="ECO:0007669"/>
    <property type="project" value="UniProtKB-KW"/>
</dbReference>
<accession>A0AAE0PW74</accession>
<feature type="transmembrane region" description="Helical" evidence="20">
    <location>
        <begin position="417"/>
        <end position="439"/>
    </location>
</feature>
<dbReference type="FunFam" id="1.25.40.20:FF:000018">
    <property type="entry name" value="Transient receptor potential cation channel subfamily V member 1"/>
    <property type="match status" value="1"/>
</dbReference>
<keyword evidence="3" id="KW-1003">Cell membrane</keyword>
<dbReference type="EMBL" id="JAUCMX010000027">
    <property type="protein sequence ID" value="KAK3509301.1"/>
    <property type="molecule type" value="Genomic_DNA"/>
</dbReference>
<evidence type="ECO:0000256" key="20">
    <source>
        <dbReference type="SAM" id="Phobius"/>
    </source>
</evidence>
<feature type="transmembrane region" description="Helical" evidence="20">
    <location>
        <begin position="385"/>
        <end position="405"/>
    </location>
</feature>
<keyword evidence="17" id="KW-0407">Ion channel</keyword>
<keyword evidence="5" id="KW-0107">Calcium channel</keyword>
<evidence type="ECO:0000256" key="11">
    <source>
        <dbReference type="ARBA" id="ARBA00022840"/>
    </source>
</evidence>
<keyword evidence="12" id="KW-0112">Calmodulin-binding</keyword>
<keyword evidence="10" id="KW-0106">Calcium</keyword>
<dbReference type="PANTHER" id="PTHR10582">
    <property type="entry name" value="TRANSIENT RECEPTOR POTENTIAL ION CHANNEL PROTEIN"/>
    <property type="match status" value="1"/>
</dbReference>
<feature type="transmembrane region" description="Helical" evidence="20">
    <location>
        <begin position="600"/>
        <end position="624"/>
    </location>
</feature>
<dbReference type="Gene3D" id="1.10.287.70">
    <property type="match status" value="1"/>
</dbReference>
<evidence type="ECO:0000256" key="19">
    <source>
        <dbReference type="PROSITE-ProRule" id="PRU00023"/>
    </source>
</evidence>
<evidence type="ECO:0000256" key="6">
    <source>
        <dbReference type="ARBA" id="ARBA00022692"/>
    </source>
</evidence>
<gene>
    <name evidence="22" type="ORF">QTP70_028560</name>
</gene>
<feature type="domain" description="Ion transport" evidence="21">
    <location>
        <begin position="387"/>
        <end position="635"/>
    </location>
</feature>
<reference evidence="22" key="1">
    <citation type="submission" date="2023-06" db="EMBL/GenBank/DDBJ databases">
        <title>Male Hemibagrus guttatus genome.</title>
        <authorList>
            <person name="Bian C."/>
        </authorList>
    </citation>
    <scope>NUCLEOTIDE SEQUENCE</scope>
    <source>
        <strain evidence="22">Male_cb2023</strain>
        <tissue evidence="22">Muscle</tissue>
    </source>
</reference>
<keyword evidence="23" id="KW-1185">Reference proteome</keyword>
<feature type="transmembrane region" description="Helical" evidence="20">
    <location>
        <begin position="521"/>
        <end position="544"/>
    </location>
</feature>
<dbReference type="InterPro" id="IPR036770">
    <property type="entry name" value="Ankyrin_rpt-contain_sf"/>
</dbReference>
<dbReference type="Proteomes" id="UP001274896">
    <property type="component" value="Unassembled WGS sequence"/>
</dbReference>
<dbReference type="InterPro" id="IPR005821">
    <property type="entry name" value="Ion_trans_dom"/>
</dbReference>
<feature type="transmembrane region" description="Helical" evidence="20">
    <location>
        <begin position="1292"/>
        <end position="1314"/>
    </location>
</feature>
<keyword evidence="2" id="KW-0813">Transport</keyword>
<evidence type="ECO:0000256" key="15">
    <source>
        <dbReference type="ARBA" id="ARBA00023065"/>
    </source>
</evidence>
<dbReference type="PANTHER" id="PTHR10582:SF5">
    <property type="entry name" value="TRANSIENT RECEPTOR POTENTIAL CATION CHANNEL SUBFAMILY V MEMBER 2"/>
    <property type="match status" value="1"/>
</dbReference>
<sequence length="1541" mass="176890">MSKAPFKLELDCRTDEEIKVDKKMSEAAVQPPMDTFFPEDHANVRPEIRISLANVNKLINNTVVLDDKFRSKKLFIAVASGDITKLEGLEEYLDTYHKTLMSKDYQPDGKTVLMIALLNLKNEDNKIVEYLLSIAEKNNYLNELVNATRTDTAYKGQTALHIAIERRKKRFVNLLIEKGADVHKQASGTFFQPLTKKCFYFGELPLSLAACINQKDIVDLLMERANVRRKDTLGNTVLHALVMVADVKSDNIDFVTSMYDYILAKDAAMNSRNKEKLEDIENNQELTPIKLAAKLGKIGLLQHILHREFLEEECRHLSRKFTEWVYGPASGSVYDLDSIDTYKPNSVLEIVVYGSEIPNRLEMLEIEPLNRLLEDKWNRFAKWTFYTRLFVYILYLIIFTTVSAYHYEEGTKNLKGYFLRAGYAIMAIGSLYFIIVVLIDLRKKRLSLQAMLIDGYSDLLFLFQAGLFVICMVLYFLGHQQYLAFLVLSLALSWINLLYFSRGSRHMGIYNIMIQKIFLGVIMRFLLVYIVFLIGFSAALVTLLNDHAERLLLNTVNTTVTEGCEKSNFKTISCTILELFKFTIGIGDLEFTEENKYKHVFYVMLIFYIVLTYILLLNMLIALMSKSVEDMSEKSTSIWKLQRAITILDMERYASCLKKKLRSGLKRNLGNTERWFLRVEEVNWKNCERNLAIISEDPGKCSTIMQSESSRESTQQRPEVQAEEVALLDSKVSRSVSVRICLHSGLQGSMDTVETFTLETDDRTCQERAKAKATRKDRQACGKDKVPMDTDLPEDHGDFSCQVRLNLNFSDDIQGIKTEPNKRDMFDIKRLFDAVSSGDVTRLEGLEEYLQKTNKKLTNSEYRPNGKTALMKALLNLRNGDNATVEHLLGIAERMGHLDKLVNSAYTDTYYEGQTALHIAIERRNKRFAALLIEKGADVHAKACGTFFQPLSETCFYFGELPLSLAACTNQKDIVDLLMEKADVRYTDTLGNTVLHALVMVADNSPENTDFVISMYDYILTKDAARNPKREKLEDIENNQRLTPIKLAAKLGKIGLFEHILHREFYQEGCRHLSRKFTEWAYGPVYASLYDLESLDTYEPNSVLEIVVYGTEIPNRLEMLQIEPLNKLLDDKWSRFAHRIFLFKFIVYLIYLAIFTTVSYHREEGNPQIKIWEYVPKNGEENILGGYLMLAGRIIMAIGSIYFLVSVLMNIKKKRPSLKTLLVDGYSELLFLFQGVFFIICMGLYLGGLKEYVAFLVLSVALCWVNLLYFSRGTRHMGIYSVMIQRMILSDILRFLFVYMVFLFGFSAAVVTLLKGDSEEPAEPAPRYHTIGRTLYVDVVGGCKKPSFKTIAFTTLELFKFTIGMGDLEFTEQYEYKHIFYVLLISYIVLTYILLLNMLIALMSKTVEKMSKESTSIWKLQRAITILDLERYACCLKTKLRSGVKRNLGKKVEDWRWCLRVEEVNWKKWNRNLGIISEDPGECSTVLLPSPQRAEEVGSPVGEGSYVKSADGNSTHIWQGRRHNAWKQPRCNKTGSCGQYL</sequence>
<dbReference type="Gene3D" id="1.25.40.20">
    <property type="entry name" value="Ankyrin repeat-containing domain"/>
    <property type="match status" value="2"/>
</dbReference>
<keyword evidence="8" id="KW-0677">Repeat</keyword>
<evidence type="ECO:0000256" key="9">
    <source>
        <dbReference type="ARBA" id="ARBA00022741"/>
    </source>
</evidence>
<evidence type="ECO:0000313" key="22">
    <source>
        <dbReference type="EMBL" id="KAK3509301.1"/>
    </source>
</evidence>
<evidence type="ECO:0000256" key="17">
    <source>
        <dbReference type="ARBA" id="ARBA00023303"/>
    </source>
</evidence>
<evidence type="ECO:0000256" key="4">
    <source>
        <dbReference type="ARBA" id="ARBA00022568"/>
    </source>
</evidence>
<comment type="caution">
    <text evidence="22">The sequence shown here is derived from an EMBL/GenBank/DDBJ whole genome shotgun (WGS) entry which is preliminary data.</text>
</comment>
<dbReference type="InterPro" id="IPR008347">
    <property type="entry name" value="TrpV1-4"/>
</dbReference>
<evidence type="ECO:0000256" key="8">
    <source>
        <dbReference type="ARBA" id="ARBA00022737"/>
    </source>
</evidence>
<feature type="transmembrane region" description="Helical" evidence="20">
    <location>
        <begin position="459"/>
        <end position="477"/>
    </location>
</feature>
<dbReference type="InterPro" id="IPR024862">
    <property type="entry name" value="TRPV"/>
</dbReference>
<comment type="catalytic activity">
    <reaction evidence="18">
        <text>Ca(2+)(in) = Ca(2+)(out)</text>
        <dbReference type="Rhea" id="RHEA:29671"/>
        <dbReference type="ChEBI" id="CHEBI:29108"/>
    </reaction>
</comment>
<feature type="domain" description="Ion transport" evidence="21">
    <location>
        <begin position="1204"/>
        <end position="1414"/>
    </location>
</feature>
<dbReference type="GO" id="GO:0005886">
    <property type="term" value="C:plasma membrane"/>
    <property type="evidence" value="ECO:0007669"/>
    <property type="project" value="UniProtKB-SubCell"/>
</dbReference>
<evidence type="ECO:0000259" key="21">
    <source>
        <dbReference type="Pfam" id="PF00520"/>
    </source>
</evidence>
<dbReference type="GO" id="GO:0005262">
    <property type="term" value="F:calcium channel activity"/>
    <property type="evidence" value="ECO:0007669"/>
    <property type="project" value="UniProtKB-KW"/>
</dbReference>
<dbReference type="Pfam" id="PF00520">
    <property type="entry name" value="Ion_trans"/>
    <property type="match status" value="2"/>
</dbReference>
<evidence type="ECO:0000256" key="1">
    <source>
        <dbReference type="ARBA" id="ARBA00004651"/>
    </source>
</evidence>
<evidence type="ECO:0000256" key="5">
    <source>
        <dbReference type="ARBA" id="ARBA00022673"/>
    </source>
</evidence>
<dbReference type="PRINTS" id="PR01768">
    <property type="entry name" value="TRPVRECEPTOR"/>
</dbReference>
<keyword evidence="16 20" id="KW-0472">Membrane</keyword>
<keyword evidence="14 19" id="KW-0040">ANK repeat</keyword>
<keyword evidence="13 20" id="KW-1133">Transmembrane helix</keyword>
<dbReference type="SMART" id="SM00248">
    <property type="entry name" value="ANK"/>
    <property type="match status" value="8"/>
</dbReference>
<feature type="repeat" description="ANK" evidence="19">
    <location>
        <begin position="912"/>
        <end position="944"/>
    </location>
</feature>
<name>A0AAE0PW74_9TELE</name>
<feature type="transmembrane region" description="Helical" evidence="20">
    <location>
        <begin position="1184"/>
        <end position="1208"/>
    </location>
</feature>
<proteinExistence type="predicted"/>
<dbReference type="GO" id="GO:0046872">
    <property type="term" value="F:metal ion binding"/>
    <property type="evidence" value="ECO:0007669"/>
    <property type="project" value="UniProtKB-KW"/>
</dbReference>
<feature type="repeat" description="ANK" evidence="19">
    <location>
        <begin position="155"/>
        <end position="187"/>
    </location>
</feature>
<feature type="transmembrane region" description="Helical" evidence="20">
    <location>
        <begin position="483"/>
        <end position="500"/>
    </location>
</feature>
<dbReference type="GO" id="GO:0098703">
    <property type="term" value="P:calcium ion import across plasma membrane"/>
    <property type="evidence" value="ECO:0007669"/>
    <property type="project" value="TreeGrafter"/>
</dbReference>
<keyword evidence="4" id="KW-0109">Calcium transport</keyword>
<feature type="transmembrane region" description="Helical" evidence="20">
    <location>
        <begin position="1252"/>
        <end position="1271"/>
    </location>
</feature>
<evidence type="ECO:0000256" key="18">
    <source>
        <dbReference type="ARBA" id="ARBA00036634"/>
    </source>
</evidence>
<keyword evidence="11" id="KW-0067">ATP-binding</keyword>
<organism evidence="22 23">
    <name type="scientific">Hemibagrus guttatus</name>
    <dbReference type="NCBI Taxonomy" id="175788"/>
    <lineage>
        <taxon>Eukaryota</taxon>
        <taxon>Metazoa</taxon>
        <taxon>Chordata</taxon>
        <taxon>Craniata</taxon>
        <taxon>Vertebrata</taxon>
        <taxon>Euteleostomi</taxon>
        <taxon>Actinopterygii</taxon>
        <taxon>Neopterygii</taxon>
        <taxon>Teleostei</taxon>
        <taxon>Ostariophysi</taxon>
        <taxon>Siluriformes</taxon>
        <taxon>Bagridae</taxon>
        <taxon>Hemibagrus</taxon>
    </lineage>
</organism>
<evidence type="ECO:0000256" key="2">
    <source>
        <dbReference type="ARBA" id="ARBA00022448"/>
    </source>
</evidence>
<dbReference type="InterPro" id="IPR002110">
    <property type="entry name" value="Ankyrin_rpt"/>
</dbReference>
<feature type="transmembrane region" description="Helical" evidence="20">
    <location>
        <begin position="1229"/>
        <end position="1246"/>
    </location>
</feature>
<keyword evidence="15" id="KW-0406">Ion transport</keyword>
<evidence type="ECO:0000256" key="13">
    <source>
        <dbReference type="ARBA" id="ARBA00022989"/>
    </source>
</evidence>
<dbReference type="PROSITE" id="PS50297">
    <property type="entry name" value="ANK_REP_REGION"/>
    <property type="match status" value="2"/>
</dbReference>
<evidence type="ECO:0000256" key="3">
    <source>
        <dbReference type="ARBA" id="ARBA00022475"/>
    </source>
</evidence>
<feature type="transmembrane region" description="Helical" evidence="20">
    <location>
        <begin position="1141"/>
        <end position="1160"/>
    </location>
</feature>